<keyword evidence="3" id="KW-0805">Transcription regulation</keyword>
<dbReference type="GO" id="GO:0032993">
    <property type="term" value="C:protein-DNA complex"/>
    <property type="evidence" value="ECO:0007669"/>
    <property type="project" value="TreeGrafter"/>
</dbReference>
<name>A0A2M8GN64_9BACT</name>
<dbReference type="GO" id="GO:0000976">
    <property type="term" value="F:transcription cis-regulatory region binding"/>
    <property type="evidence" value="ECO:0007669"/>
    <property type="project" value="TreeGrafter"/>
</dbReference>
<organism evidence="10 11">
    <name type="scientific">Candidatus Roizmanbacteria bacterium CG_4_8_14_3_um_filter_36_10</name>
    <dbReference type="NCBI Taxonomy" id="1974834"/>
    <lineage>
        <taxon>Bacteria</taxon>
        <taxon>Candidatus Roizmaniibacteriota</taxon>
    </lineage>
</organism>
<dbReference type="CDD" id="cd00383">
    <property type="entry name" value="trans_reg_C"/>
    <property type="match status" value="1"/>
</dbReference>
<dbReference type="FunFam" id="1.10.10.10:FF:000005">
    <property type="entry name" value="Two-component system response regulator"/>
    <property type="match status" value="1"/>
</dbReference>
<feature type="domain" description="Response regulatory" evidence="8">
    <location>
        <begin position="2"/>
        <end position="116"/>
    </location>
</feature>
<proteinExistence type="predicted"/>
<evidence type="ECO:0000259" key="8">
    <source>
        <dbReference type="PROSITE" id="PS50110"/>
    </source>
</evidence>
<dbReference type="EMBL" id="PFQK01000036">
    <property type="protein sequence ID" value="PJC81976.1"/>
    <property type="molecule type" value="Genomic_DNA"/>
</dbReference>
<keyword evidence="2" id="KW-0902">Two-component regulatory system</keyword>
<dbReference type="SMART" id="SM00862">
    <property type="entry name" value="Trans_reg_C"/>
    <property type="match status" value="1"/>
</dbReference>
<feature type="modified residue" description="4-aspartylphosphate" evidence="6">
    <location>
        <position position="51"/>
    </location>
</feature>
<keyword evidence="4 7" id="KW-0238">DNA-binding</keyword>
<protein>
    <submittedName>
        <fullName evidence="10">DNA-binding response regulator</fullName>
    </submittedName>
</protein>
<dbReference type="Pfam" id="PF00072">
    <property type="entry name" value="Response_reg"/>
    <property type="match status" value="1"/>
</dbReference>
<dbReference type="Gene3D" id="3.40.50.2300">
    <property type="match status" value="1"/>
</dbReference>
<gene>
    <name evidence="10" type="ORF">CO007_01970</name>
</gene>
<evidence type="ECO:0000256" key="3">
    <source>
        <dbReference type="ARBA" id="ARBA00023015"/>
    </source>
</evidence>
<dbReference type="InterPro" id="IPR036388">
    <property type="entry name" value="WH-like_DNA-bd_sf"/>
</dbReference>
<dbReference type="FunFam" id="3.40.50.2300:FF:000001">
    <property type="entry name" value="DNA-binding response regulator PhoB"/>
    <property type="match status" value="1"/>
</dbReference>
<dbReference type="Gene3D" id="6.10.250.690">
    <property type="match status" value="1"/>
</dbReference>
<dbReference type="CDD" id="cd19935">
    <property type="entry name" value="REC_OmpR_CusR-like"/>
    <property type="match status" value="1"/>
</dbReference>
<keyword evidence="1 6" id="KW-0597">Phosphoprotein</keyword>
<dbReference type="PROSITE" id="PS50110">
    <property type="entry name" value="RESPONSE_REGULATORY"/>
    <property type="match status" value="1"/>
</dbReference>
<sequence>MRILVVEDEHLIANSIKKGLGQERYAVDVCYTGTDGYDLAVTEDYDLIILDLMLPGMDGLTICQKLRKKNIHIPILMLTAKGQIQDKVQGLDAGADDYLTKPFAFEELLARIRALTRRPKDSLDSILEVGDLKLDTKSFEAKRKNKIIMLSSKEFSFLEYLMRNANKILTKNQIIAHVWDYDADILTNTVEVYIKNLRRKIDKPFINSKPLIQTVRGFGYKLG</sequence>
<dbReference type="PANTHER" id="PTHR48111">
    <property type="entry name" value="REGULATOR OF RPOS"/>
    <property type="match status" value="1"/>
</dbReference>
<evidence type="ECO:0000256" key="5">
    <source>
        <dbReference type="ARBA" id="ARBA00023163"/>
    </source>
</evidence>
<dbReference type="SMART" id="SM00448">
    <property type="entry name" value="REC"/>
    <property type="match status" value="1"/>
</dbReference>
<dbReference type="PROSITE" id="PS51755">
    <property type="entry name" value="OMPR_PHOB"/>
    <property type="match status" value="1"/>
</dbReference>
<evidence type="ECO:0000256" key="6">
    <source>
        <dbReference type="PROSITE-ProRule" id="PRU00169"/>
    </source>
</evidence>
<evidence type="ECO:0000259" key="9">
    <source>
        <dbReference type="PROSITE" id="PS51755"/>
    </source>
</evidence>
<dbReference type="SUPFAM" id="SSF52172">
    <property type="entry name" value="CheY-like"/>
    <property type="match status" value="1"/>
</dbReference>
<dbReference type="Pfam" id="PF00486">
    <property type="entry name" value="Trans_reg_C"/>
    <property type="match status" value="1"/>
</dbReference>
<dbReference type="InterPro" id="IPR001789">
    <property type="entry name" value="Sig_transdc_resp-reg_receiver"/>
</dbReference>
<dbReference type="Gene3D" id="1.10.10.10">
    <property type="entry name" value="Winged helix-like DNA-binding domain superfamily/Winged helix DNA-binding domain"/>
    <property type="match status" value="1"/>
</dbReference>
<feature type="DNA-binding region" description="OmpR/PhoB-type" evidence="7">
    <location>
        <begin position="124"/>
        <end position="223"/>
    </location>
</feature>
<dbReference type="InterPro" id="IPR016032">
    <property type="entry name" value="Sig_transdc_resp-reg_C-effctor"/>
</dbReference>
<dbReference type="GO" id="GO:0006355">
    <property type="term" value="P:regulation of DNA-templated transcription"/>
    <property type="evidence" value="ECO:0007669"/>
    <property type="project" value="InterPro"/>
</dbReference>
<dbReference type="InterPro" id="IPR001867">
    <property type="entry name" value="OmpR/PhoB-type_DNA-bd"/>
</dbReference>
<evidence type="ECO:0000256" key="7">
    <source>
        <dbReference type="PROSITE-ProRule" id="PRU01091"/>
    </source>
</evidence>
<feature type="domain" description="OmpR/PhoB-type" evidence="9">
    <location>
        <begin position="124"/>
        <end position="223"/>
    </location>
</feature>
<dbReference type="InterPro" id="IPR039420">
    <property type="entry name" value="WalR-like"/>
</dbReference>
<keyword evidence="5" id="KW-0804">Transcription</keyword>
<dbReference type="InterPro" id="IPR011006">
    <property type="entry name" value="CheY-like_superfamily"/>
</dbReference>
<evidence type="ECO:0000313" key="11">
    <source>
        <dbReference type="Proteomes" id="UP000229370"/>
    </source>
</evidence>
<evidence type="ECO:0000313" key="10">
    <source>
        <dbReference type="EMBL" id="PJC81976.1"/>
    </source>
</evidence>
<accession>A0A2M8GN64</accession>
<evidence type="ECO:0000256" key="2">
    <source>
        <dbReference type="ARBA" id="ARBA00023012"/>
    </source>
</evidence>
<dbReference type="AlphaFoldDB" id="A0A2M8GN64"/>
<dbReference type="SUPFAM" id="SSF46894">
    <property type="entry name" value="C-terminal effector domain of the bipartite response regulators"/>
    <property type="match status" value="1"/>
</dbReference>
<dbReference type="GO" id="GO:0000156">
    <property type="term" value="F:phosphorelay response regulator activity"/>
    <property type="evidence" value="ECO:0007669"/>
    <property type="project" value="TreeGrafter"/>
</dbReference>
<evidence type="ECO:0000256" key="1">
    <source>
        <dbReference type="ARBA" id="ARBA00022553"/>
    </source>
</evidence>
<evidence type="ECO:0000256" key="4">
    <source>
        <dbReference type="ARBA" id="ARBA00023125"/>
    </source>
</evidence>
<comment type="caution">
    <text evidence="10">The sequence shown here is derived from an EMBL/GenBank/DDBJ whole genome shotgun (WGS) entry which is preliminary data.</text>
</comment>
<dbReference type="GO" id="GO:0005829">
    <property type="term" value="C:cytosol"/>
    <property type="evidence" value="ECO:0007669"/>
    <property type="project" value="TreeGrafter"/>
</dbReference>
<reference evidence="11" key="1">
    <citation type="submission" date="2017-09" db="EMBL/GenBank/DDBJ databases">
        <title>Depth-based differentiation of microbial function through sediment-hosted aquifers and enrichment of novel symbionts in the deep terrestrial subsurface.</title>
        <authorList>
            <person name="Probst A.J."/>
            <person name="Ladd B."/>
            <person name="Jarett J.K."/>
            <person name="Geller-Mcgrath D.E."/>
            <person name="Sieber C.M.K."/>
            <person name="Emerson J.B."/>
            <person name="Anantharaman K."/>
            <person name="Thomas B.C."/>
            <person name="Malmstrom R."/>
            <person name="Stieglmeier M."/>
            <person name="Klingl A."/>
            <person name="Woyke T."/>
            <person name="Ryan C.M."/>
            <person name="Banfield J.F."/>
        </authorList>
    </citation>
    <scope>NUCLEOTIDE SEQUENCE [LARGE SCALE GENOMIC DNA]</scope>
</reference>
<dbReference type="PANTHER" id="PTHR48111:SF22">
    <property type="entry name" value="REGULATOR OF RPOS"/>
    <property type="match status" value="1"/>
</dbReference>
<dbReference type="Proteomes" id="UP000229370">
    <property type="component" value="Unassembled WGS sequence"/>
</dbReference>